<name>A0ACC3T2K7_LIPKO</name>
<dbReference type="EMBL" id="MU971360">
    <property type="protein sequence ID" value="KAK9238106.1"/>
    <property type="molecule type" value="Genomic_DNA"/>
</dbReference>
<accession>A0ACC3T2K7</accession>
<sequence>MTPSAYPAMFDRSEDAITIFSIAIVLAFAYPENFLEPDSACSEMKSEAGISEEMRLSVSTCVSRVVAWVPGLIPVPSFCFGNLLAVNTGESVEHQSYHANALVLSGSSAIFLLFLSCSRCIPIFRMRSSDHKCWRKCSKRLSRTYCCDGAAGKGYLAACHAVGDKEWTID</sequence>
<evidence type="ECO:0000313" key="1">
    <source>
        <dbReference type="EMBL" id="KAK9238106.1"/>
    </source>
</evidence>
<protein>
    <submittedName>
        <fullName evidence="1">Uncharacterized protein</fullName>
    </submittedName>
</protein>
<organism evidence="1 2">
    <name type="scientific">Lipomyces kononenkoae</name>
    <name type="common">Yeast</name>
    <dbReference type="NCBI Taxonomy" id="34357"/>
    <lineage>
        <taxon>Eukaryota</taxon>
        <taxon>Fungi</taxon>
        <taxon>Dikarya</taxon>
        <taxon>Ascomycota</taxon>
        <taxon>Saccharomycotina</taxon>
        <taxon>Lipomycetes</taxon>
        <taxon>Lipomycetales</taxon>
        <taxon>Lipomycetaceae</taxon>
        <taxon>Lipomyces</taxon>
    </lineage>
</organism>
<evidence type="ECO:0000313" key="2">
    <source>
        <dbReference type="Proteomes" id="UP001433508"/>
    </source>
</evidence>
<comment type="caution">
    <text evidence="1">The sequence shown here is derived from an EMBL/GenBank/DDBJ whole genome shotgun (WGS) entry which is preliminary data.</text>
</comment>
<gene>
    <name evidence="1" type="ORF">V1525DRAFT_124230</name>
</gene>
<reference evidence="2" key="1">
    <citation type="journal article" date="2024" name="Front. Bioeng. Biotechnol.">
        <title>Genome-scale model development and genomic sequencing of the oleaginous clade Lipomyces.</title>
        <authorList>
            <person name="Czajka J.J."/>
            <person name="Han Y."/>
            <person name="Kim J."/>
            <person name="Mondo S.J."/>
            <person name="Hofstad B.A."/>
            <person name="Robles A."/>
            <person name="Haridas S."/>
            <person name="Riley R."/>
            <person name="LaButti K."/>
            <person name="Pangilinan J."/>
            <person name="Andreopoulos W."/>
            <person name="Lipzen A."/>
            <person name="Yan J."/>
            <person name="Wang M."/>
            <person name="Ng V."/>
            <person name="Grigoriev I.V."/>
            <person name="Spatafora J.W."/>
            <person name="Magnuson J.K."/>
            <person name="Baker S.E."/>
            <person name="Pomraning K.R."/>
        </authorList>
    </citation>
    <scope>NUCLEOTIDE SEQUENCE [LARGE SCALE GENOMIC DNA]</scope>
    <source>
        <strain evidence="2">CBS 7786</strain>
    </source>
</reference>
<keyword evidence="2" id="KW-1185">Reference proteome</keyword>
<proteinExistence type="predicted"/>
<dbReference type="Proteomes" id="UP001433508">
    <property type="component" value="Unassembled WGS sequence"/>
</dbReference>